<name>A0A024WK06_PLAFA</name>
<dbReference type="EMBL" id="KI925617">
    <property type="protein sequence ID" value="ETW47015.1"/>
    <property type="molecule type" value="Genomic_DNA"/>
</dbReference>
<organism evidence="1 2">
    <name type="scientific">Plasmodium falciparum MaliPS096_E11</name>
    <dbReference type="NCBI Taxonomy" id="1036727"/>
    <lineage>
        <taxon>Eukaryota</taxon>
        <taxon>Sar</taxon>
        <taxon>Alveolata</taxon>
        <taxon>Apicomplexa</taxon>
        <taxon>Aconoidasida</taxon>
        <taxon>Haemosporida</taxon>
        <taxon>Plasmodiidae</taxon>
        <taxon>Plasmodium</taxon>
        <taxon>Plasmodium (Laverania)</taxon>
    </lineage>
</organism>
<dbReference type="AlphaFoldDB" id="A0A024WK06"/>
<evidence type="ECO:0000313" key="2">
    <source>
        <dbReference type="Proteomes" id="UP000030699"/>
    </source>
</evidence>
<proteinExistence type="predicted"/>
<evidence type="ECO:0000313" key="1">
    <source>
        <dbReference type="EMBL" id="ETW47015.1"/>
    </source>
</evidence>
<accession>A0A024WK06</accession>
<gene>
    <name evidence="1" type="ORF">PFMALIP_05003</name>
</gene>
<protein>
    <submittedName>
        <fullName evidence="1">Uncharacterized protein</fullName>
    </submittedName>
</protein>
<reference evidence="1 2" key="1">
    <citation type="submission" date="2013-02" db="EMBL/GenBank/DDBJ databases">
        <title>The Genome Annotation of Plasmodium falciparum MaliPS096_E11.</title>
        <authorList>
            <consortium name="The Broad Institute Genome Sequencing Platform"/>
            <consortium name="The Broad Institute Genome Sequencing Center for Infectious Disease"/>
            <person name="Neafsey D."/>
            <person name="Hoffman S."/>
            <person name="Volkman S."/>
            <person name="Rosenthal P."/>
            <person name="Walker B."/>
            <person name="Young S.K."/>
            <person name="Zeng Q."/>
            <person name="Gargeya S."/>
            <person name="Fitzgerald M."/>
            <person name="Haas B."/>
            <person name="Abouelleil A."/>
            <person name="Allen A.W."/>
            <person name="Alvarado L."/>
            <person name="Arachchi H.M."/>
            <person name="Berlin A.M."/>
            <person name="Chapman S.B."/>
            <person name="Gainer-Dewar J."/>
            <person name="Goldberg J."/>
            <person name="Griggs A."/>
            <person name="Gujja S."/>
            <person name="Hansen M."/>
            <person name="Howarth C."/>
            <person name="Imamovic A."/>
            <person name="Ireland A."/>
            <person name="Larimer J."/>
            <person name="McCowan C."/>
            <person name="Murphy C."/>
            <person name="Pearson M."/>
            <person name="Poon T.W."/>
            <person name="Priest M."/>
            <person name="Roberts A."/>
            <person name="Saif S."/>
            <person name="Shea T."/>
            <person name="Sisk P."/>
            <person name="Sykes S."/>
            <person name="Wortman J."/>
            <person name="Nusbaum C."/>
            <person name="Birren B."/>
        </authorList>
    </citation>
    <scope>NUCLEOTIDE SEQUENCE [LARGE SCALE GENOMIC DNA]</scope>
    <source>
        <strain evidence="1 2">MaliPS096_E11</strain>
    </source>
</reference>
<reference evidence="1 2" key="2">
    <citation type="submission" date="2013-02" db="EMBL/GenBank/DDBJ databases">
        <title>The Genome Sequence of Plasmodium falciparum MaliPS096_E11.</title>
        <authorList>
            <consortium name="The Broad Institute Genome Sequencing Platform"/>
            <consortium name="The Broad Institute Genome Sequencing Center for Infectious Disease"/>
            <person name="Neafsey D."/>
            <person name="Cheeseman I."/>
            <person name="Volkman S."/>
            <person name="Adams J."/>
            <person name="Walker B."/>
            <person name="Young S.K."/>
            <person name="Zeng Q."/>
            <person name="Gargeya S."/>
            <person name="Fitzgerald M."/>
            <person name="Haas B."/>
            <person name="Abouelleil A."/>
            <person name="Alvarado L."/>
            <person name="Arachchi H.M."/>
            <person name="Berlin A.M."/>
            <person name="Chapman S.B."/>
            <person name="Dewar J."/>
            <person name="Goldberg J."/>
            <person name="Griggs A."/>
            <person name="Gujja S."/>
            <person name="Hansen M."/>
            <person name="Howarth C."/>
            <person name="Imamovic A."/>
            <person name="Larimer J."/>
            <person name="McCowan C."/>
            <person name="Murphy C."/>
            <person name="Neiman D."/>
            <person name="Pearson M."/>
            <person name="Priest M."/>
            <person name="Roberts A."/>
            <person name="Saif S."/>
            <person name="Shea T."/>
            <person name="Sisk P."/>
            <person name="Sykes S."/>
            <person name="Wortman J."/>
            <person name="Nusbaum C."/>
            <person name="Birren B."/>
        </authorList>
    </citation>
    <scope>NUCLEOTIDE SEQUENCE [LARGE SCALE GENOMIC DNA]</scope>
    <source>
        <strain evidence="1 2">MaliPS096_E11</strain>
    </source>
</reference>
<dbReference type="Proteomes" id="UP000030699">
    <property type="component" value="Unassembled WGS sequence"/>
</dbReference>
<sequence length="76" mass="9415">MIIIFYLPFHEFKAFLIHSQSYSYFLKLSGYEKKMFYGYISINSYRSFYLNINNYKKGGIYRRKDNRELHILFNIF</sequence>